<keyword evidence="1" id="KW-0560">Oxidoreductase</keyword>
<dbReference type="Gene3D" id="3.50.50.60">
    <property type="entry name" value="FAD/NAD(P)-binding domain"/>
    <property type="match status" value="2"/>
</dbReference>
<organism evidence="3 4">
    <name type="scientific">Falsiroseomonas frigidaquae</name>
    <dbReference type="NCBI Taxonomy" id="487318"/>
    <lineage>
        <taxon>Bacteria</taxon>
        <taxon>Pseudomonadati</taxon>
        <taxon>Pseudomonadota</taxon>
        <taxon>Alphaproteobacteria</taxon>
        <taxon>Acetobacterales</taxon>
        <taxon>Roseomonadaceae</taxon>
        <taxon>Falsiroseomonas</taxon>
    </lineage>
</organism>
<feature type="domain" description="FAD dependent oxidoreductase" evidence="2">
    <location>
        <begin position="16"/>
        <end position="406"/>
    </location>
</feature>
<dbReference type="Proteomes" id="UP000765160">
    <property type="component" value="Unassembled WGS sequence"/>
</dbReference>
<evidence type="ECO:0000313" key="4">
    <source>
        <dbReference type="Proteomes" id="UP000765160"/>
    </source>
</evidence>
<accession>A0ABX1ETV9</accession>
<evidence type="ECO:0000259" key="2">
    <source>
        <dbReference type="Pfam" id="PF01266"/>
    </source>
</evidence>
<proteinExistence type="predicted"/>
<sequence>MSLNNSVALPAAPPGRVLVIGAGIVGLALAWRLRRGGATVTVVDAEPPGEGGASFGNAGAISSSSVAPLAMPGLLRQVPRMLLDRAAPLHVPASYWLRAAPWLARFVAAARPAAVLRATAALDGLLHLATEQHHALAQEIGAPELLRPHGQLYLYRNAAQLAKDAAAWEIRRAHGARLEQLDRAGILALEPSVGPAYQLAMFLPDHAHCASPLRYVRALAQALEQAGGTILRDRIVALTVADGRISGATGAGALHAADTVVLAAGAWSARLAAPLGYRIPLESQRGYHVDLTQSGISLTRPVIPADRKVFITPMENALRVAGTVEFGGLDRAPDAARAKLLYDDLAAVFPDAQVTQADGFWMGHRPCLPDSVPVIGPAQRVPGLWFAFGHGHLGLTGSAPTAELLAPSILGQPSNRDLAPYAAERF</sequence>
<name>A0ABX1ETV9_9PROT</name>
<dbReference type="Gene3D" id="3.30.9.10">
    <property type="entry name" value="D-Amino Acid Oxidase, subunit A, domain 2"/>
    <property type="match status" value="1"/>
</dbReference>
<evidence type="ECO:0000256" key="1">
    <source>
        <dbReference type="ARBA" id="ARBA00023002"/>
    </source>
</evidence>
<comment type="caution">
    <text evidence="3">The sequence shown here is derived from an EMBL/GenBank/DDBJ whole genome shotgun (WGS) entry which is preliminary data.</text>
</comment>
<dbReference type="InterPro" id="IPR036188">
    <property type="entry name" value="FAD/NAD-bd_sf"/>
</dbReference>
<gene>
    <name evidence="3" type="ORF">HB662_04735</name>
</gene>
<dbReference type="Pfam" id="PF01266">
    <property type="entry name" value="DAO"/>
    <property type="match status" value="1"/>
</dbReference>
<dbReference type="PRINTS" id="PR00420">
    <property type="entry name" value="RNGMNOXGNASE"/>
</dbReference>
<dbReference type="SUPFAM" id="SSF51905">
    <property type="entry name" value="FAD/NAD(P)-binding domain"/>
    <property type="match status" value="1"/>
</dbReference>
<keyword evidence="4" id="KW-1185">Reference proteome</keyword>
<protein>
    <submittedName>
        <fullName evidence="3">FAD-dependent oxidoreductase</fullName>
    </submittedName>
</protein>
<reference evidence="3 4" key="1">
    <citation type="submission" date="2020-03" db="EMBL/GenBank/DDBJ databases">
        <title>Roseomonas selenitidurans sp. nov. isolated from soil.</title>
        <authorList>
            <person name="Liu H."/>
        </authorList>
    </citation>
    <scope>NUCLEOTIDE SEQUENCE [LARGE SCALE GENOMIC DNA]</scope>
    <source>
        <strain evidence="3 4">JCM 15073</strain>
    </source>
</reference>
<dbReference type="InterPro" id="IPR006076">
    <property type="entry name" value="FAD-dep_OxRdtase"/>
</dbReference>
<dbReference type="EMBL" id="JAAVTX010000002">
    <property type="protein sequence ID" value="NKE44069.1"/>
    <property type="molecule type" value="Genomic_DNA"/>
</dbReference>
<dbReference type="SUPFAM" id="SSF54373">
    <property type="entry name" value="FAD-linked reductases, C-terminal domain"/>
    <property type="match status" value="1"/>
</dbReference>
<dbReference type="PANTHER" id="PTHR13847:SF289">
    <property type="entry name" value="GLYCINE OXIDASE"/>
    <property type="match status" value="1"/>
</dbReference>
<evidence type="ECO:0000313" key="3">
    <source>
        <dbReference type="EMBL" id="NKE44069.1"/>
    </source>
</evidence>
<dbReference type="PANTHER" id="PTHR13847">
    <property type="entry name" value="SARCOSINE DEHYDROGENASE-RELATED"/>
    <property type="match status" value="1"/>
</dbReference>